<dbReference type="Pfam" id="PF12766">
    <property type="entry name" value="Pyridox_oxase_2"/>
    <property type="match status" value="1"/>
</dbReference>
<evidence type="ECO:0000256" key="3">
    <source>
        <dbReference type="ARBA" id="ARBA00022643"/>
    </source>
</evidence>
<dbReference type="InterPro" id="IPR024624">
    <property type="entry name" value="Pyridox_Oxase_Alr4036_FMN-bd"/>
</dbReference>
<accession>A0A518HI56</accession>
<dbReference type="GO" id="GO:0004733">
    <property type="term" value="F:pyridoxamine phosphate oxidase activity"/>
    <property type="evidence" value="ECO:0007669"/>
    <property type="project" value="InterPro"/>
</dbReference>
<dbReference type="InterPro" id="IPR012349">
    <property type="entry name" value="Split_barrel_FMN-bd"/>
</dbReference>
<feature type="region of interest" description="Disordered" evidence="5">
    <location>
        <begin position="165"/>
        <end position="190"/>
    </location>
</feature>
<evidence type="ECO:0000313" key="7">
    <source>
        <dbReference type="EMBL" id="QDV40527.1"/>
    </source>
</evidence>
<keyword evidence="8" id="KW-1185">Reference proteome</keyword>
<dbReference type="SUPFAM" id="SSF50475">
    <property type="entry name" value="FMN-binding split barrel"/>
    <property type="match status" value="1"/>
</dbReference>
<evidence type="ECO:0000313" key="8">
    <source>
        <dbReference type="Proteomes" id="UP000319004"/>
    </source>
</evidence>
<sequence>MNGFYKIGYDRAFSCPTARSNVGLQAAFDLLLRSDQPLVELDDLVWQSLRAGANSSDHPWNLGAFSTIDSAHPQFPRPDCRTVVLRHADQQRRTIDFYTDVRSDKIRQLNSGHSPALACWMFYEASTKIQLRLDGTAEVIDGVQADQAWEQTPLVSRSAYLSLRRPGDRFDGPQPPDTGDRTVSQAESERGRANFRIVRTTVRQADWLYLRRQGHVRATIGYGIDGKSDVSWVVP</sequence>
<evidence type="ECO:0000256" key="4">
    <source>
        <dbReference type="ARBA" id="ARBA00023002"/>
    </source>
</evidence>
<name>A0A518HI56_9BACT</name>
<dbReference type="Gene3D" id="2.30.110.10">
    <property type="entry name" value="Electron Transport, Fmn-binding Protein, Chain A"/>
    <property type="match status" value="1"/>
</dbReference>
<evidence type="ECO:0000256" key="1">
    <source>
        <dbReference type="ARBA" id="ARBA00001917"/>
    </source>
</evidence>
<keyword evidence="3" id="KW-0288">FMN</keyword>
<dbReference type="GO" id="GO:0010181">
    <property type="term" value="F:FMN binding"/>
    <property type="evidence" value="ECO:0007669"/>
    <property type="project" value="InterPro"/>
</dbReference>
<protein>
    <submittedName>
        <fullName evidence="7">Pyridoxamine 5'-phosphate oxidase</fullName>
    </submittedName>
</protein>
<reference evidence="7 8" key="1">
    <citation type="submission" date="2019-03" db="EMBL/GenBank/DDBJ databases">
        <title>Deep-cultivation of Planctomycetes and their phenomic and genomic characterization uncovers novel biology.</title>
        <authorList>
            <person name="Wiegand S."/>
            <person name="Jogler M."/>
            <person name="Boedeker C."/>
            <person name="Pinto D."/>
            <person name="Vollmers J."/>
            <person name="Rivas-Marin E."/>
            <person name="Kohn T."/>
            <person name="Peeters S.H."/>
            <person name="Heuer A."/>
            <person name="Rast P."/>
            <person name="Oberbeckmann S."/>
            <person name="Bunk B."/>
            <person name="Jeske O."/>
            <person name="Meyerdierks A."/>
            <person name="Storesund J.E."/>
            <person name="Kallscheuer N."/>
            <person name="Luecker S."/>
            <person name="Lage O.M."/>
            <person name="Pohl T."/>
            <person name="Merkel B.J."/>
            <person name="Hornburger P."/>
            <person name="Mueller R.-W."/>
            <person name="Bruemmer F."/>
            <person name="Labrenz M."/>
            <person name="Spormann A.M."/>
            <person name="Op den Camp H."/>
            <person name="Overmann J."/>
            <person name="Amann R."/>
            <person name="Jetten M.S.M."/>
            <person name="Mascher T."/>
            <person name="Medema M.H."/>
            <person name="Devos D.P."/>
            <person name="Kaster A.-K."/>
            <person name="Ovreas L."/>
            <person name="Rohde M."/>
            <person name="Galperin M.Y."/>
            <person name="Jogler C."/>
        </authorList>
    </citation>
    <scope>NUCLEOTIDE SEQUENCE [LARGE SCALE GENOMIC DNA]</scope>
    <source>
        <strain evidence="7 8">Enr13</strain>
    </source>
</reference>
<dbReference type="AlphaFoldDB" id="A0A518HI56"/>
<dbReference type="Proteomes" id="UP000319004">
    <property type="component" value="Chromosome"/>
</dbReference>
<organism evidence="7 8">
    <name type="scientific">Stieleria neptunia</name>
    <dbReference type="NCBI Taxonomy" id="2527979"/>
    <lineage>
        <taxon>Bacteria</taxon>
        <taxon>Pseudomonadati</taxon>
        <taxon>Planctomycetota</taxon>
        <taxon>Planctomycetia</taxon>
        <taxon>Pirellulales</taxon>
        <taxon>Pirellulaceae</taxon>
        <taxon>Stieleria</taxon>
    </lineage>
</organism>
<keyword evidence="4" id="KW-0560">Oxidoreductase</keyword>
<dbReference type="KEGG" id="snep:Enr13x_03330"/>
<proteinExistence type="predicted"/>
<evidence type="ECO:0000256" key="5">
    <source>
        <dbReference type="SAM" id="MobiDB-lite"/>
    </source>
</evidence>
<feature type="domain" description="Pyridoxamine 5'-phosphate oxidase Alr4036 family FMN-binding" evidence="6">
    <location>
        <begin position="53"/>
        <end position="140"/>
    </location>
</feature>
<dbReference type="PANTHER" id="PTHR10851:SF3">
    <property type="entry name" value="PYRIDOXINE_PYRIDOXAMINE 5'-PHOSPHATE OXIDASE 2"/>
    <property type="match status" value="1"/>
</dbReference>
<gene>
    <name evidence="7" type="ORF">Enr13x_03330</name>
</gene>
<dbReference type="GO" id="GO:0008615">
    <property type="term" value="P:pyridoxine biosynthetic process"/>
    <property type="evidence" value="ECO:0007669"/>
    <property type="project" value="InterPro"/>
</dbReference>
<dbReference type="InterPro" id="IPR000659">
    <property type="entry name" value="Pyridox_Oxase"/>
</dbReference>
<comment type="cofactor">
    <cofactor evidence="1">
        <name>FMN</name>
        <dbReference type="ChEBI" id="CHEBI:58210"/>
    </cofactor>
</comment>
<evidence type="ECO:0000256" key="2">
    <source>
        <dbReference type="ARBA" id="ARBA00022630"/>
    </source>
</evidence>
<keyword evidence="2" id="KW-0285">Flavoprotein</keyword>
<dbReference type="EMBL" id="CP037423">
    <property type="protein sequence ID" value="QDV40527.1"/>
    <property type="molecule type" value="Genomic_DNA"/>
</dbReference>
<evidence type="ECO:0000259" key="6">
    <source>
        <dbReference type="Pfam" id="PF12766"/>
    </source>
</evidence>
<dbReference type="PANTHER" id="PTHR10851">
    <property type="entry name" value="PYRIDOXINE-5-PHOSPHATE OXIDASE"/>
    <property type="match status" value="1"/>
</dbReference>